<dbReference type="AlphaFoldDB" id="R7H4V2"/>
<name>R7H4V2_9BACT</name>
<dbReference type="STRING" id="1263103.BN741_00118"/>
<evidence type="ECO:0000313" key="1">
    <source>
        <dbReference type="EMBL" id="CDE34316.1"/>
    </source>
</evidence>
<dbReference type="EMBL" id="CBIT010000232">
    <property type="protein sequence ID" value="CDE34316.1"/>
    <property type="molecule type" value="Genomic_DNA"/>
</dbReference>
<reference evidence="1" key="1">
    <citation type="submission" date="2012-11" db="EMBL/GenBank/DDBJ databases">
        <title>Dependencies among metagenomic species, viruses, plasmids and units of genetic variation.</title>
        <authorList>
            <person name="Nielsen H.B."/>
            <person name="Almeida M."/>
            <person name="Juncker A.S."/>
            <person name="Rasmussen S."/>
            <person name="Li J."/>
            <person name="Sunagawa S."/>
            <person name="Plichta D."/>
            <person name="Gautier L."/>
            <person name="Le Chatelier E."/>
            <person name="Peletier E."/>
            <person name="Bonde I."/>
            <person name="Nielsen T."/>
            <person name="Manichanh C."/>
            <person name="Arumugam M."/>
            <person name="Batto J."/>
            <person name="Santos M.B.Q.D."/>
            <person name="Blom N."/>
            <person name="Borruel N."/>
            <person name="Burgdorf K.S."/>
            <person name="Boumezbeur F."/>
            <person name="Casellas F."/>
            <person name="Dore J."/>
            <person name="Guarner F."/>
            <person name="Hansen T."/>
            <person name="Hildebrand F."/>
            <person name="Kaas R.S."/>
            <person name="Kennedy S."/>
            <person name="Kristiansen K."/>
            <person name="Kultima J.R."/>
            <person name="Leonard P."/>
            <person name="Levenez F."/>
            <person name="Lund O."/>
            <person name="Moumen B."/>
            <person name="Le Paslier D."/>
            <person name="Pons N."/>
            <person name="Pedersen O."/>
            <person name="Prifti E."/>
            <person name="Qin J."/>
            <person name="Raes J."/>
            <person name="Tap J."/>
            <person name="Tims S."/>
            <person name="Ussery D.W."/>
            <person name="Yamada T."/>
            <person name="MetaHit consortium"/>
            <person name="Renault P."/>
            <person name="Sicheritz-Ponten T."/>
            <person name="Bork P."/>
            <person name="Wang J."/>
            <person name="Brunak S."/>
            <person name="Ehrlich S.D."/>
        </authorList>
    </citation>
    <scope>NUCLEOTIDE SEQUENCE [LARGE SCALE GENOMIC DNA]</scope>
</reference>
<evidence type="ECO:0000313" key="2">
    <source>
        <dbReference type="Proteomes" id="UP000018072"/>
    </source>
</evidence>
<protein>
    <submittedName>
        <fullName evidence="1">NAD-dependent protein deacetylase SIR2 family</fullName>
    </submittedName>
</protein>
<organism evidence="1 2">
    <name type="scientific">Leyella stercorea CAG:629</name>
    <dbReference type="NCBI Taxonomy" id="1263103"/>
    <lineage>
        <taxon>Bacteria</taxon>
        <taxon>Pseudomonadati</taxon>
        <taxon>Bacteroidota</taxon>
        <taxon>Bacteroidia</taxon>
        <taxon>Bacteroidales</taxon>
        <taxon>Prevotellaceae</taxon>
        <taxon>Leyella</taxon>
    </lineage>
</organism>
<dbReference type="Gene3D" id="3.40.50.1220">
    <property type="entry name" value="TPP-binding domain"/>
    <property type="match status" value="1"/>
</dbReference>
<comment type="caution">
    <text evidence="1">The sequence shown here is derived from an EMBL/GenBank/DDBJ whole genome shotgun (WGS) entry which is preliminary data.</text>
</comment>
<accession>R7H4V2</accession>
<proteinExistence type="predicted"/>
<dbReference type="Proteomes" id="UP000018072">
    <property type="component" value="Unassembled WGS sequence"/>
</dbReference>
<sequence length="96" mass="11415">MYECETGETYTDLAELLEGKNYYIVTTNQDAQFHRVFPENRITRLQGDWRYFQCKECCHDAIYYNKDMVMELNDKIVNDCLPEAYIPRCPVCVILV</sequence>
<gene>
    <name evidence="1" type="ORF">BN741_00118</name>
</gene>
<dbReference type="SUPFAM" id="SSF52467">
    <property type="entry name" value="DHS-like NAD/FAD-binding domain"/>
    <property type="match status" value="1"/>
</dbReference>
<dbReference type="InterPro" id="IPR029035">
    <property type="entry name" value="DHS-like_NAD/FAD-binding_dom"/>
</dbReference>
<dbReference type="RefSeq" id="WP_022429438.1">
    <property type="nucleotide sequence ID" value="NZ_FR899136.1"/>
</dbReference>